<name>A0ABY7NMW9_9SPHN</name>
<protein>
    <submittedName>
        <fullName evidence="1">Uncharacterized protein</fullName>
    </submittedName>
</protein>
<dbReference type="RefSeq" id="WP_270077511.1">
    <property type="nucleotide sequence ID" value="NZ_CP115174.1"/>
</dbReference>
<proteinExistence type="predicted"/>
<dbReference type="Proteomes" id="UP001210865">
    <property type="component" value="Chromosome"/>
</dbReference>
<dbReference type="EMBL" id="CP115174">
    <property type="protein sequence ID" value="WBO22871.1"/>
    <property type="molecule type" value="Genomic_DNA"/>
</dbReference>
<evidence type="ECO:0000313" key="1">
    <source>
        <dbReference type="EMBL" id="WBO22871.1"/>
    </source>
</evidence>
<sequence length="173" mass="18723">MTDIVKDIVRLPTPDILHTLGRLVRPPVILKPVIDAQRSDPSCERMKVCLPMLALLVCSGCSDACQNTVSSRSLAPDGALAAVLFQRDCGATTGFSTQISILRPDDQPTGSGNTFIADDDHGAARVGSWEGSWAEAKWLAPGHLLIRYAAKSRLFKRNDSVSGVKITYQMVRS</sequence>
<organism evidence="1 2">
    <name type="scientific">Sphingomonas abietis</name>
    <dbReference type="NCBI Taxonomy" id="3012344"/>
    <lineage>
        <taxon>Bacteria</taxon>
        <taxon>Pseudomonadati</taxon>
        <taxon>Pseudomonadota</taxon>
        <taxon>Alphaproteobacteria</taxon>
        <taxon>Sphingomonadales</taxon>
        <taxon>Sphingomonadaceae</taxon>
        <taxon>Sphingomonas</taxon>
    </lineage>
</organism>
<evidence type="ECO:0000313" key="2">
    <source>
        <dbReference type="Proteomes" id="UP001210865"/>
    </source>
</evidence>
<gene>
    <name evidence="1" type="ORF">PBT88_01615</name>
</gene>
<reference evidence="1 2" key="1">
    <citation type="submission" date="2022-12" db="EMBL/GenBank/DDBJ databases">
        <title>Sphingomonas abieness sp. nov., an endophytic bacterium isolated from Abies koreana.</title>
        <authorList>
            <person name="Jiang L."/>
            <person name="Lee J."/>
        </authorList>
    </citation>
    <scope>NUCLEOTIDE SEQUENCE [LARGE SCALE GENOMIC DNA]</scope>
    <source>
        <strain evidence="2">PAMB 00755</strain>
    </source>
</reference>
<accession>A0ABY7NMW9</accession>
<keyword evidence="2" id="KW-1185">Reference proteome</keyword>